<dbReference type="Pfam" id="PF04672">
    <property type="entry name" value="Methyltransf_19"/>
    <property type="match status" value="1"/>
</dbReference>
<gene>
    <name evidence="1" type="ORF">HD597_004541</name>
</gene>
<accession>A0A9X2K5D9</accession>
<dbReference type="EMBL" id="JAMZEB010000002">
    <property type="protein sequence ID" value="MCP2357521.1"/>
    <property type="molecule type" value="Genomic_DNA"/>
</dbReference>
<dbReference type="RefSeq" id="WP_253744643.1">
    <property type="nucleotide sequence ID" value="NZ_BAABKA010000015.1"/>
</dbReference>
<evidence type="ECO:0008006" key="3">
    <source>
        <dbReference type="Google" id="ProtNLM"/>
    </source>
</evidence>
<organism evidence="1 2">
    <name type="scientific">Nonomuraea thailandensis</name>
    <dbReference type="NCBI Taxonomy" id="1188745"/>
    <lineage>
        <taxon>Bacteria</taxon>
        <taxon>Bacillati</taxon>
        <taxon>Actinomycetota</taxon>
        <taxon>Actinomycetes</taxon>
        <taxon>Streptosporangiales</taxon>
        <taxon>Streptosporangiaceae</taxon>
        <taxon>Nonomuraea</taxon>
    </lineage>
</organism>
<name>A0A9X2K5D9_9ACTN</name>
<proteinExistence type="predicted"/>
<dbReference type="AlphaFoldDB" id="A0A9X2K5D9"/>
<dbReference type="Proteomes" id="UP001139648">
    <property type="component" value="Unassembled WGS sequence"/>
</dbReference>
<evidence type="ECO:0000313" key="2">
    <source>
        <dbReference type="Proteomes" id="UP001139648"/>
    </source>
</evidence>
<dbReference type="SUPFAM" id="SSF53335">
    <property type="entry name" value="S-adenosyl-L-methionine-dependent methyltransferases"/>
    <property type="match status" value="1"/>
</dbReference>
<dbReference type="Gene3D" id="3.40.50.150">
    <property type="entry name" value="Vaccinia Virus protein VP39"/>
    <property type="match status" value="1"/>
</dbReference>
<reference evidence="1" key="1">
    <citation type="submission" date="2022-06" db="EMBL/GenBank/DDBJ databases">
        <title>Sequencing the genomes of 1000 actinobacteria strains.</title>
        <authorList>
            <person name="Klenk H.-P."/>
        </authorList>
    </citation>
    <scope>NUCLEOTIDE SEQUENCE</scope>
    <source>
        <strain evidence="1">DSM 46694</strain>
    </source>
</reference>
<evidence type="ECO:0000313" key="1">
    <source>
        <dbReference type="EMBL" id="MCP2357521.1"/>
    </source>
</evidence>
<dbReference type="InterPro" id="IPR029063">
    <property type="entry name" value="SAM-dependent_MTases_sf"/>
</dbReference>
<dbReference type="PIRSF" id="PIRSF017393">
    <property type="entry name" value="MTase_SAV2177"/>
    <property type="match status" value="1"/>
</dbReference>
<protein>
    <recommendedName>
        <fullName evidence="3">SAM-dependent methyltransferase</fullName>
    </recommendedName>
</protein>
<comment type="caution">
    <text evidence="1">The sequence shown here is derived from an EMBL/GenBank/DDBJ whole genome shotgun (WGS) entry which is preliminary data.</text>
</comment>
<keyword evidence="2" id="KW-1185">Reference proteome</keyword>
<dbReference type="InterPro" id="IPR006764">
    <property type="entry name" value="SAM_dep_MeTrfase_SAV2177_type"/>
</dbReference>
<sequence>MDRTPRIDETRPHSARVWNYLLGGTDNYAVDREAGDALLRMFPDFAQVARLQRAFLRRVVGFLVTEMGVRQFLDVGAGLPTADNTHEVAQRLAPESRVVYVDNDPLVLVHARSLLRGSAAGVTDYLDADVRDPDAIVAGAGRTLDFSRPIGLIMLSIAGQVPSYDVASGLVRRFVAALPPGSFLALSDGVAVNPALVEAVTAYNQRAAFPYTLRSPGEVAGFFEGLELVPPGVVSTPLWRPGPPQQASGVVSAMCGVGRKAGQ</sequence>